<accession>A0A0F9EKY2</accession>
<sequence>MIKLNKEALEAAGQVYASQDRCELPTADVIEGTAEDLRDPIQAYLDAADLVPFTDGAAVRERMSQELELAQIQARQDRKERDEARTQVKTLRGVLERIEPYLGHESGP</sequence>
<protein>
    <submittedName>
        <fullName evidence="2">Uncharacterized protein</fullName>
    </submittedName>
</protein>
<gene>
    <name evidence="2" type="ORF">LCGC14_2062320</name>
</gene>
<dbReference type="EMBL" id="LAZR01024569">
    <property type="protein sequence ID" value="KKL74699.1"/>
    <property type="molecule type" value="Genomic_DNA"/>
</dbReference>
<organism evidence="2">
    <name type="scientific">marine sediment metagenome</name>
    <dbReference type="NCBI Taxonomy" id="412755"/>
    <lineage>
        <taxon>unclassified sequences</taxon>
        <taxon>metagenomes</taxon>
        <taxon>ecological metagenomes</taxon>
    </lineage>
</organism>
<feature type="coiled-coil region" evidence="1">
    <location>
        <begin position="60"/>
        <end position="87"/>
    </location>
</feature>
<reference evidence="2" key="1">
    <citation type="journal article" date="2015" name="Nature">
        <title>Complex archaea that bridge the gap between prokaryotes and eukaryotes.</title>
        <authorList>
            <person name="Spang A."/>
            <person name="Saw J.H."/>
            <person name="Jorgensen S.L."/>
            <person name="Zaremba-Niedzwiedzka K."/>
            <person name="Martijn J."/>
            <person name="Lind A.E."/>
            <person name="van Eijk R."/>
            <person name="Schleper C."/>
            <person name="Guy L."/>
            <person name="Ettema T.J."/>
        </authorList>
    </citation>
    <scope>NUCLEOTIDE SEQUENCE</scope>
</reference>
<dbReference type="AlphaFoldDB" id="A0A0F9EKY2"/>
<evidence type="ECO:0000256" key="1">
    <source>
        <dbReference type="SAM" id="Coils"/>
    </source>
</evidence>
<evidence type="ECO:0000313" key="2">
    <source>
        <dbReference type="EMBL" id="KKL74699.1"/>
    </source>
</evidence>
<feature type="non-terminal residue" evidence="2">
    <location>
        <position position="108"/>
    </location>
</feature>
<name>A0A0F9EKY2_9ZZZZ</name>
<proteinExistence type="predicted"/>
<comment type="caution">
    <text evidence="2">The sequence shown here is derived from an EMBL/GenBank/DDBJ whole genome shotgun (WGS) entry which is preliminary data.</text>
</comment>
<keyword evidence="1" id="KW-0175">Coiled coil</keyword>